<accession>A0A1H4RHY6</accession>
<evidence type="ECO:0000256" key="4">
    <source>
        <dbReference type="ARBA" id="ARBA00023163"/>
    </source>
</evidence>
<feature type="domain" description="HTH lysR-type" evidence="5">
    <location>
        <begin position="1"/>
        <end position="58"/>
    </location>
</feature>
<dbReference type="Pfam" id="PF03466">
    <property type="entry name" value="LysR_substrate"/>
    <property type="match status" value="1"/>
</dbReference>
<organism evidence="6 7">
    <name type="scientific">Pseudomonas saponiphila</name>
    <dbReference type="NCBI Taxonomy" id="556534"/>
    <lineage>
        <taxon>Bacteria</taxon>
        <taxon>Pseudomonadati</taxon>
        <taxon>Pseudomonadota</taxon>
        <taxon>Gammaproteobacteria</taxon>
        <taxon>Pseudomonadales</taxon>
        <taxon>Pseudomonadaceae</taxon>
        <taxon>Pseudomonas</taxon>
    </lineage>
</organism>
<dbReference type="InterPro" id="IPR000847">
    <property type="entry name" value="LysR_HTH_N"/>
</dbReference>
<keyword evidence="3 6" id="KW-0238">DNA-binding</keyword>
<dbReference type="Proteomes" id="UP000198982">
    <property type="component" value="Unassembled WGS sequence"/>
</dbReference>
<comment type="similarity">
    <text evidence="1">Belongs to the LysR transcriptional regulatory family.</text>
</comment>
<dbReference type="GO" id="GO:0003700">
    <property type="term" value="F:DNA-binding transcription factor activity"/>
    <property type="evidence" value="ECO:0007669"/>
    <property type="project" value="InterPro"/>
</dbReference>
<evidence type="ECO:0000256" key="3">
    <source>
        <dbReference type="ARBA" id="ARBA00023125"/>
    </source>
</evidence>
<dbReference type="Pfam" id="PF00126">
    <property type="entry name" value="HTH_1"/>
    <property type="match status" value="1"/>
</dbReference>
<evidence type="ECO:0000256" key="2">
    <source>
        <dbReference type="ARBA" id="ARBA00023015"/>
    </source>
</evidence>
<evidence type="ECO:0000259" key="5">
    <source>
        <dbReference type="PROSITE" id="PS50931"/>
    </source>
</evidence>
<proteinExistence type="inferred from homology"/>
<evidence type="ECO:0000256" key="1">
    <source>
        <dbReference type="ARBA" id="ARBA00009437"/>
    </source>
</evidence>
<sequence length="288" mass="31791">MELSQLKMVNAVARTGSIARAAEQLHCVPSNITNRLKQLECELGTPLFTRVGRGLKISAAGEIFLGYSERILALVDEAKRALDDQAEPSGLLRLGAIESCAGGRLPPLLAQYHRRYPKVSVELVTGTWSQLFTQLQQQRIDGALVAVDTLPPRLKQTVLYHEPLVLISSAGSAPIHSASDLQGQHLFMWPQGCPYRHALENWLARHGLNLPITGYASWGTIIGCVSVGAGVSLIPEGVLERYAQSATLNIQRFSDLLPVDNRFVWHQDVQRHNARDAFARLLQEHLRA</sequence>
<dbReference type="FunFam" id="1.10.10.10:FF:000001">
    <property type="entry name" value="LysR family transcriptional regulator"/>
    <property type="match status" value="1"/>
</dbReference>
<dbReference type="RefSeq" id="WP_092316644.1">
    <property type="nucleotide sequence ID" value="NZ_FNTJ01000001.1"/>
</dbReference>
<reference evidence="7" key="1">
    <citation type="submission" date="2016-10" db="EMBL/GenBank/DDBJ databases">
        <authorList>
            <person name="Varghese N."/>
            <person name="Submissions S."/>
        </authorList>
    </citation>
    <scope>NUCLEOTIDE SEQUENCE [LARGE SCALE GENOMIC DNA]</scope>
    <source>
        <strain evidence="7">DSM 9751</strain>
    </source>
</reference>
<keyword evidence="2" id="KW-0805">Transcription regulation</keyword>
<name>A0A1H4RHY6_9PSED</name>
<dbReference type="InterPro" id="IPR036388">
    <property type="entry name" value="WH-like_DNA-bd_sf"/>
</dbReference>
<dbReference type="PANTHER" id="PTHR30126">
    <property type="entry name" value="HTH-TYPE TRANSCRIPTIONAL REGULATOR"/>
    <property type="match status" value="1"/>
</dbReference>
<dbReference type="GO" id="GO:0000976">
    <property type="term" value="F:transcription cis-regulatory region binding"/>
    <property type="evidence" value="ECO:0007669"/>
    <property type="project" value="TreeGrafter"/>
</dbReference>
<gene>
    <name evidence="6" type="ORF">SAMN05216178_4204</name>
</gene>
<dbReference type="Gene3D" id="1.10.10.10">
    <property type="entry name" value="Winged helix-like DNA-binding domain superfamily/Winged helix DNA-binding domain"/>
    <property type="match status" value="1"/>
</dbReference>
<dbReference type="PANTHER" id="PTHR30126:SF40">
    <property type="entry name" value="HTH-TYPE TRANSCRIPTIONAL REGULATOR GLTR"/>
    <property type="match status" value="1"/>
</dbReference>
<keyword evidence="7" id="KW-1185">Reference proteome</keyword>
<dbReference type="EMBL" id="FNTJ01000001">
    <property type="protein sequence ID" value="SEC31485.1"/>
    <property type="molecule type" value="Genomic_DNA"/>
</dbReference>
<dbReference type="SUPFAM" id="SSF53850">
    <property type="entry name" value="Periplasmic binding protein-like II"/>
    <property type="match status" value="1"/>
</dbReference>
<dbReference type="Gene3D" id="3.40.190.290">
    <property type="match status" value="1"/>
</dbReference>
<keyword evidence="4" id="KW-0804">Transcription</keyword>
<dbReference type="InterPro" id="IPR036390">
    <property type="entry name" value="WH_DNA-bd_sf"/>
</dbReference>
<evidence type="ECO:0000313" key="6">
    <source>
        <dbReference type="EMBL" id="SEC31485.1"/>
    </source>
</evidence>
<protein>
    <submittedName>
        <fullName evidence="6">DNA-binding transcriptional regulator, LysR family</fullName>
    </submittedName>
</protein>
<dbReference type="PROSITE" id="PS50931">
    <property type="entry name" value="HTH_LYSR"/>
    <property type="match status" value="1"/>
</dbReference>
<dbReference type="SUPFAM" id="SSF46785">
    <property type="entry name" value="Winged helix' DNA-binding domain"/>
    <property type="match status" value="1"/>
</dbReference>
<dbReference type="InterPro" id="IPR005119">
    <property type="entry name" value="LysR_subst-bd"/>
</dbReference>
<evidence type="ECO:0000313" key="7">
    <source>
        <dbReference type="Proteomes" id="UP000198982"/>
    </source>
</evidence>
<dbReference type="AlphaFoldDB" id="A0A1H4RHY6"/>